<dbReference type="EMBL" id="JAAAMV010000003">
    <property type="protein sequence ID" value="NBD23869.1"/>
    <property type="molecule type" value="Genomic_DNA"/>
</dbReference>
<dbReference type="Gene3D" id="2.60.120.10">
    <property type="entry name" value="Jelly Rolls"/>
    <property type="match status" value="1"/>
</dbReference>
<evidence type="ECO:0000313" key="5">
    <source>
        <dbReference type="EMBL" id="NBD23869.1"/>
    </source>
</evidence>
<dbReference type="InterPro" id="IPR018060">
    <property type="entry name" value="HTH_AraC"/>
</dbReference>
<dbReference type="PANTHER" id="PTHR43280:SF2">
    <property type="entry name" value="HTH-TYPE TRANSCRIPTIONAL REGULATOR EXSA"/>
    <property type="match status" value="1"/>
</dbReference>
<organism evidence="5 6">
    <name type="scientific">Paenibacillus glycinis</name>
    <dbReference type="NCBI Taxonomy" id="2697035"/>
    <lineage>
        <taxon>Bacteria</taxon>
        <taxon>Bacillati</taxon>
        <taxon>Bacillota</taxon>
        <taxon>Bacilli</taxon>
        <taxon>Bacillales</taxon>
        <taxon>Paenibacillaceae</taxon>
        <taxon>Paenibacillus</taxon>
    </lineage>
</organism>
<gene>
    <name evidence="5" type="ORF">GT019_08295</name>
</gene>
<reference evidence="5 6" key="1">
    <citation type="submission" date="2020-01" db="EMBL/GenBank/DDBJ databases">
        <title>Paenibacillus soybeanensis sp. nov. isolated from the nodules of soybean (Glycine max(L.) Merr).</title>
        <authorList>
            <person name="Wang H."/>
        </authorList>
    </citation>
    <scope>NUCLEOTIDE SEQUENCE [LARGE SCALE GENOMIC DNA]</scope>
    <source>
        <strain evidence="5 6">T1</strain>
    </source>
</reference>
<dbReference type="PROSITE" id="PS01124">
    <property type="entry name" value="HTH_ARAC_FAMILY_2"/>
    <property type="match status" value="1"/>
</dbReference>
<evidence type="ECO:0000256" key="3">
    <source>
        <dbReference type="ARBA" id="ARBA00023163"/>
    </source>
</evidence>
<dbReference type="InterPro" id="IPR014710">
    <property type="entry name" value="RmlC-like_jellyroll"/>
</dbReference>
<evidence type="ECO:0000313" key="6">
    <source>
        <dbReference type="Proteomes" id="UP000665561"/>
    </source>
</evidence>
<name>A0ABW9XMK5_9BACL</name>
<dbReference type="Gene3D" id="1.10.10.60">
    <property type="entry name" value="Homeodomain-like"/>
    <property type="match status" value="2"/>
</dbReference>
<evidence type="ECO:0000256" key="1">
    <source>
        <dbReference type="ARBA" id="ARBA00023015"/>
    </source>
</evidence>
<keyword evidence="6" id="KW-1185">Reference proteome</keyword>
<dbReference type="Pfam" id="PF12833">
    <property type="entry name" value="HTH_18"/>
    <property type="match status" value="1"/>
</dbReference>
<dbReference type="Pfam" id="PF02311">
    <property type="entry name" value="AraC_binding"/>
    <property type="match status" value="1"/>
</dbReference>
<evidence type="ECO:0000259" key="4">
    <source>
        <dbReference type="PROSITE" id="PS01124"/>
    </source>
</evidence>
<keyword evidence="1" id="KW-0805">Transcription regulation</keyword>
<evidence type="ECO:0000256" key="2">
    <source>
        <dbReference type="ARBA" id="ARBA00023125"/>
    </source>
</evidence>
<proteinExistence type="predicted"/>
<protein>
    <submittedName>
        <fullName evidence="5">Helix-turn-helix domain-containing protein</fullName>
    </submittedName>
</protein>
<sequence length="297" mass="33856">MASFERIDYEFGAFSYNYKYRTDASRYYHAHAGIELLYVYEGEGEVMLEGRHYPLRAGTLLWVQPYQLHLVDVPFRSGAGYARTNLTFDPHAPAVGLAPFPGLRRFYDRLWKGHLPQQAFALPADGPLPGILEDMRQALLGDAAEREEGFGLIMLRLLHYLQQGPFRESLLNANASPRSLQHIENITEWVERHFRRPFRLEEIAAELFLSPYHLSHLFKASTGMTLSDHIMLRRIREACSLLAATSKPIREIAAEVGGLSSSYFCQMFKRHKGVTPENYRRTVRDTRGSADTPPAGP</sequence>
<dbReference type="SUPFAM" id="SSF51215">
    <property type="entry name" value="Regulatory protein AraC"/>
    <property type="match status" value="1"/>
</dbReference>
<dbReference type="InterPro" id="IPR009057">
    <property type="entry name" value="Homeodomain-like_sf"/>
</dbReference>
<dbReference type="RefSeq" id="WP_161742647.1">
    <property type="nucleotide sequence ID" value="NZ_JAAAMV010000003.1"/>
</dbReference>
<dbReference type="InterPro" id="IPR037923">
    <property type="entry name" value="HTH-like"/>
</dbReference>
<dbReference type="SMART" id="SM00342">
    <property type="entry name" value="HTH_ARAC"/>
    <property type="match status" value="1"/>
</dbReference>
<keyword evidence="2" id="KW-0238">DNA-binding</keyword>
<keyword evidence="3" id="KW-0804">Transcription</keyword>
<dbReference type="InterPro" id="IPR003313">
    <property type="entry name" value="AraC-bd"/>
</dbReference>
<dbReference type="PRINTS" id="PR00032">
    <property type="entry name" value="HTHARAC"/>
</dbReference>
<dbReference type="SUPFAM" id="SSF46689">
    <property type="entry name" value="Homeodomain-like"/>
    <property type="match status" value="2"/>
</dbReference>
<dbReference type="Proteomes" id="UP000665561">
    <property type="component" value="Unassembled WGS sequence"/>
</dbReference>
<accession>A0ABW9XMK5</accession>
<dbReference type="InterPro" id="IPR020449">
    <property type="entry name" value="Tscrpt_reg_AraC-type_HTH"/>
</dbReference>
<dbReference type="PANTHER" id="PTHR43280">
    <property type="entry name" value="ARAC-FAMILY TRANSCRIPTIONAL REGULATOR"/>
    <property type="match status" value="1"/>
</dbReference>
<comment type="caution">
    <text evidence="5">The sequence shown here is derived from an EMBL/GenBank/DDBJ whole genome shotgun (WGS) entry which is preliminary data.</text>
</comment>
<feature type="domain" description="HTH araC/xylS-type" evidence="4">
    <location>
        <begin position="184"/>
        <end position="282"/>
    </location>
</feature>